<dbReference type="PROSITE" id="PS51318">
    <property type="entry name" value="TAT"/>
    <property type="match status" value="1"/>
</dbReference>
<keyword evidence="2" id="KW-1185">Reference proteome</keyword>
<dbReference type="Proteomes" id="UP000321769">
    <property type="component" value="Unassembled WGS sequence"/>
</dbReference>
<dbReference type="AlphaFoldDB" id="A0A512HSX8"/>
<dbReference type="Pfam" id="PF07394">
    <property type="entry name" value="DUF1501"/>
    <property type="match status" value="1"/>
</dbReference>
<dbReference type="InterPro" id="IPR006311">
    <property type="entry name" value="TAT_signal"/>
</dbReference>
<dbReference type="EMBL" id="BJZQ01000002">
    <property type="protein sequence ID" value="GEO88505.1"/>
    <property type="molecule type" value="Genomic_DNA"/>
</dbReference>
<evidence type="ECO:0008006" key="3">
    <source>
        <dbReference type="Google" id="ProtNLM"/>
    </source>
</evidence>
<dbReference type="RefSeq" id="WP_146825892.1">
    <property type="nucleotide sequence ID" value="NZ_BAAAYQ010000001.1"/>
</dbReference>
<dbReference type="PANTHER" id="PTHR43737:SF1">
    <property type="entry name" value="DUF1501 DOMAIN-CONTAINING PROTEIN"/>
    <property type="match status" value="1"/>
</dbReference>
<gene>
    <name evidence="1" type="ORF">AFL01nite_08320</name>
</gene>
<evidence type="ECO:0000313" key="1">
    <source>
        <dbReference type="EMBL" id="GEO88505.1"/>
    </source>
</evidence>
<reference evidence="1 2" key="1">
    <citation type="submission" date="2019-07" db="EMBL/GenBank/DDBJ databases">
        <title>Whole genome shotgun sequence of Aeromicrobium flavum NBRC 107625.</title>
        <authorList>
            <person name="Hosoyama A."/>
            <person name="Uohara A."/>
            <person name="Ohji S."/>
            <person name="Ichikawa N."/>
        </authorList>
    </citation>
    <scope>NUCLEOTIDE SEQUENCE [LARGE SCALE GENOMIC DNA]</scope>
    <source>
        <strain evidence="1 2">NBRC 107625</strain>
    </source>
</reference>
<dbReference type="PANTHER" id="PTHR43737">
    <property type="entry name" value="BLL7424 PROTEIN"/>
    <property type="match status" value="1"/>
</dbReference>
<protein>
    <recommendedName>
        <fullName evidence="3">DUF1501 domain-containing protein</fullName>
    </recommendedName>
</protein>
<dbReference type="OrthoDB" id="9779968at2"/>
<organism evidence="1 2">
    <name type="scientific">Aeromicrobium flavum</name>
    <dbReference type="NCBI Taxonomy" id="416568"/>
    <lineage>
        <taxon>Bacteria</taxon>
        <taxon>Bacillati</taxon>
        <taxon>Actinomycetota</taxon>
        <taxon>Actinomycetes</taxon>
        <taxon>Propionibacteriales</taxon>
        <taxon>Nocardioidaceae</taxon>
        <taxon>Aeromicrobium</taxon>
    </lineage>
</organism>
<sequence>MTDGHDASCADYGVTRRNLLKSAGLLGMAGVSTAMFGDVLASTAYGATNGNVLVVLSLRGGADGMSMMVPHTESAYYANRKTIARNLQRSNLLAPDDTFGLHPSFKPLEGLWKSGRMAAIHAVGLPTPNRSHFEAMELVEDADPGSSERIGWLNRVIGCFATHEVFDGLQVGSTVMPTSLIGPRSSFATTDFTSLSAPWADHRDLGPRLRSVLGTMYRDSGTAIGRAGQEAIALDRRTGAIAAEEKKGSQNGAVYPRYNELGEALASSAALIRAGVGVRAIAVDFGGWDHHVDISWRISDQIEQMSKAIAAFLTDLGGHASRVTIVTLSEFGRRLGENGAAGLDHGYGNAVFAFGAGVKGGYYAKWPTLGAGKQVDGDLAVTTDYRSVLAEILQARFPEVGVGTVFPGLTRTPLGFMSPY</sequence>
<comment type="caution">
    <text evidence="1">The sequence shown here is derived from an EMBL/GenBank/DDBJ whole genome shotgun (WGS) entry which is preliminary data.</text>
</comment>
<name>A0A512HSX8_9ACTN</name>
<dbReference type="InterPro" id="IPR010869">
    <property type="entry name" value="DUF1501"/>
</dbReference>
<accession>A0A512HSX8</accession>
<proteinExistence type="predicted"/>
<evidence type="ECO:0000313" key="2">
    <source>
        <dbReference type="Proteomes" id="UP000321769"/>
    </source>
</evidence>